<name>A0ACC4D8T5_PURLI</name>
<reference evidence="1" key="1">
    <citation type="submission" date="2024-12" db="EMBL/GenBank/DDBJ databases">
        <title>Comparative genomics and development of molecular markers within Purpureocillium lilacinum and among Purpureocillium species.</title>
        <authorList>
            <person name="Yeh Z.-Y."/>
            <person name="Ni N.-T."/>
            <person name="Lo P.-H."/>
            <person name="Mushyakhwo K."/>
            <person name="Lin C.-F."/>
            <person name="Nai Y.-S."/>
        </authorList>
    </citation>
    <scope>NUCLEOTIDE SEQUENCE</scope>
    <source>
        <strain evidence="1">NCHU-NPUST-175</strain>
    </source>
</reference>
<evidence type="ECO:0000313" key="1">
    <source>
        <dbReference type="EMBL" id="KAL3952785.1"/>
    </source>
</evidence>
<comment type="caution">
    <text evidence="1">The sequence shown here is derived from an EMBL/GenBank/DDBJ whole genome shotgun (WGS) entry which is preliminary data.</text>
</comment>
<organism evidence="1 2">
    <name type="scientific">Purpureocillium lilacinum</name>
    <name type="common">Paecilomyces lilacinus</name>
    <dbReference type="NCBI Taxonomy" id="33203"/>
    <lineage>
        <taxon>Eukaryota</taxon>
        <taxon>Fungi</taxon>
        <taxon>Dikarya</taxon>
        <taxon>Ascomycota</taxon>
        <taxon>Pezizomycotina</taxon>
        <taxon>Sordariomycetes</taxon>
        <taxon>Hypocreomycetidae</taxon>
        <taxon>Hypocreales</taxon>
        <taxon>Ophiocordycipitaceae</taxon>
        <taxon>Purpureocillium</taxon>
    </lineage>
</organism>
<sequence length="354" mass="37367">MKLTDPFGIVTSNENYRPRGMMEDVPLGLSTLFSLLITPLAASFAPQEPATAWPKPCPLTMFLPRAVPGPVLAAIAVQAALIRAAKQCYWMDGTISDSVMQPCNPAAAVSACCGLNKERPDICLSSGLCYAQDIDFEGFIYANGCTDQTGEDERCPHFCTDRLQKWQVYNVLQCGGGDPSNQFCCRTAFDKTNCCGNKTAIMSTSIGTILFSTSMASTGGAFSSSTASTSSSASATCAPAHMDNATAKDCPRDNTAIVGGAVGGVLGAALLVALGAIAALCVRRPKDRHMQNGQYYTPGPNKEGLLGYPHTASSLSHEVETSHTAIESVPVPAQELPVQTVHEVQGDNARERNS</sequence>
<protein>
    <submittedName>
        <fullName evidence="1">Uncharacterized protein</fullName>
    </submittedName>
</protein>
<proteinExistence type="predicted"/>
<accession>A0ACC4D8T5</accession>
<dbReference type="EMBL" id="JBGNUJ010000012">
    <property type="protein sequence ID" value="KAL3952785.1"/>
    <property type="molecule type" value="Genomic_DNA"/>
</dbReference>
<keyword evidence="2" id="KW-1185">Reference proteome</keyword>
<evidence type="ECO:0000313" key="2">
    <source>
        <dbReference type="Proteomes" id="UP001638806"/>
    </source>
</evidence>
<dbReference type="Proteomes" id="UP001638806">
    <property type="component" value="Unassembled WGS sequence"/>
</dbReference>
<gene>
    <name evidence="1" type="ORF">ACCO45_012728</name>
</gene>